<dbReference type="PROSITE" id="PS50857">
    <property type="entry name" value="COX2_CUA"/>
    <property type="match status" value="1"/>
</dbReference>
<evidence type="ECO:0000313" key="3">
    <source>
        <dbReference type="Proteomes" id="UP000632498"/>
    </source>
</evidence>
<dbReference type="Gene3D" id="2.60.40.420">
    <property type="entry name" value="Cupredoxins - blue copper proteins"/>
    <property type="match status" value="1"/>
</dbReference>
<gene>
    <name evidence="2" type="ORF">GCM10011332_00370</name>
</gene>
<proteinExistence type="predicted"/>
<dbReference type="InterPro" id="IPR002429">
    <property type="entry name" value="CcO_II-like_C"/>
</dbReference>
<dbReference type="Proteomes" id="UP000632498">
    <property type="component" value="Unassembled WGS sequence"/>
</dbReference>
<reference evidence="2" key="2">
    <citation type="submission" date="2020-09" db="EMBL/GenBank/DDBJ databases">
        <authorList>
            <person name="Sun Q."/>
            <person name="Zhou Y."/>
        </authorList>
    </citation>
    <scope>NUCLEOTIDE SEQUENCE</scope>
    <source>
        <strain evidence="2">CGMCC 1.15254</strain>
    </source>
</reference>
<dbReference type="GO" id="GO:0004129">
    <property type="term" value="F:cytochrome-c oxidase activity"/>
    <property type="evidence" value="ECO:0007669"/>
    <property type="project" value="InterPro"/>
</dbReference>
<name>A0A917BNP6_9PROT</name>
<accession>A0A917BNP6</accession>
<reference evidence="2" key="1">
    <citation type="journal article" date="2014" name="Int. J. Syst. Evol. Microbiol.">
        <title>Complete genome sequence of Corynebacterium casei LMG S-19264T (=DSM 44701T), isolated from a smear-ripened cheese.</title>
        <authorList>
            <consortium name="US DOE Joint Genome Institute (JGI-PGF)"/>
            <person name="Walter F."/>
            <person name="Albersmeier A."/>
            <person name="Kalinowski J."/>
            <person name="Ruckert C."/>
        </authorList>
    </citation>
    <scope>NUCLEOTIDE SEQUENCE</scope>
    <source>
        <strain evidence="2">CGMCC 1.15254</strain>
    </source>
</reference>
<dbReference type="InterPro" id="IPR008972">
    <property type="entry name" value="Cupredoxin"/>
</dbReference>
<organism evidence="2 3">
    <name type="scientific">Terasakiella brassicae</name>
    <dbReference type="NCBI Taxonomy" id="1634917"/>
    <lineage>
        <taxon>Bacteria</taxon>
        <taxon>Pseudomonadati</taxon>
        <taxon>Pseudomonadota</taxon>
        <taxon>Alphaproteobacteria</taxon>
        <taxon>Rhodospirillales</taxon>
        <taxon>Terasakiellaceae</taxon>
        <taxon>Terasakiella</taxon>
    </lineage>
</organism>
<feature type="domain" description="Cytochrome oxidase subunit II copper A binding" evidence="1">
    <location>
        <begin position="54"/>
        <end position="149"/>
    </location>
</feature>
<dbReference type="GO" id="GO:0005507">
    <property type="term" value="F:copper ion binding"/>
    <property type="evidence" value="ECO:0007669"/>
    <property type="project" value="InterPro"/>
</dbReference>
<dbReference type="EMBL" id="BMHV01000001">
    <property type="protein sequence ID" value="GGF51078.1"/>
    <property type="molecule type" value="Genomic_DNA"/>
</dbReference>
<evidence type="ECO:0000313" key="2">
    <source>
        <dbReference type="EMBL" id="GGF51078.1"/>
    </source>
</evidence>
<comment type="caution">
    <text evidence="2">The sequence shown here is derived from an EMBL/GenBank/DDBJ whole genome shotgun (WGS) entry which is preliminary data.</text>
</comment>
<dbReference type="GO" id="GO:0016020">
    <property type="term" value="C:membrane"/>
    <property type="evidence" value="ECO:0007669"/>
    <property type="project" value="InterPro"/>
</dbReference>
<dbReference type="RefSeq" id="WP_188659714.1">
    <property type="nucleotide sequence ID" value="NZ_BMHV01000001.1"/>
</dbReference>
<evidence type="ECO:0000259" key="1">
    <source>
        <dbReference type="PROSITE" id="PS50857"/>
    </source>
</evidence>
<sequence>MKRHDYAILSLIALVALFFGYQLASSFGKTQKNVTYRAIENWSDFNNNANTQSPDDEDIYLIARQWEWSPVLELKAGQSYLLHVASEDIQHAFHLEKGATGQSIDVLLQPKTEYIIPLKIEQEGQYAIGCTQYCGIEHNKMRSRIIVRK</sequence>
<protein>
    <recommendedName>
        <fullName evidence="1">Cytochrome oxidase subunit II copper A binding domain-containing protein</fullName>
    </recommendedName>
</protein>
<dbReference type="AlphaFoldDB" id="A0A917BNP6"/>
<keyword evidence="3" id="KW-1185">Reference proteome</keyword>
<dbReference type="SUPFAM" id="SSF49503">
    <property type="entry name" value="Cupredoxins"/>
    <property type="match status" value="1"/>
</dbReference>